<protein>
    <submittedName>
        <fullName evidence="1">Uncharacterized protein</fullName>
    </submittedName>
</protein>
<dbReference type="KEGG" id="hir:HETIRDRAFT_324735"/>
<organism evidence="1 2">
    <name type="scientific">Heterobasidion irregulare (strain TC 32-1)</name>
    <dbReference type="NCBI Taxonomy" id="747525"/>
    <lineage>
        <taxon>Eukaryota</taxon>
        <taxon>Fungi</taxon>
        <taxon>Dikarya</taxon>
        <taxon>Basidiomycota</taxon>
        <taxon>Agaricomycotina</taxon>
        <taxon>Agaricomycetes</taxon>
        <taxon>Russulales</taxon>
        <taxon>Bondarzewiaceae</taxon>
        <taxon>Heterobasidion</taxon>
        <taxon>Heterobasidion annosum species complex</taxon>
    </lineage>
</organism>
<evidence type="ECO:0000313" key="1">
    <source>
        <dbReference type="EMBL" id="ETW78973.1"/>
    </source>
</evidence>
<dbReference type="GeneID" id="20671076"/>
<accession>W4JZG7</accession>
<dbReference type="RefSeq" id="XP_009549255.1">
    <property type="nucleotide sequence ID" value="XM_009550960.1"/>
</dbReference>
<keyword evidence="2" id="KW-1185">Reference proteome</keyword>
<proteinExistence type="predicted"/>
<dbReference type="HOGENOM" id="CLU_2360001_0_0_1"/>
<dbReference type="EMBL" id="KI925461">
    <property type="protein sequence ID" value="ETW78973.1"/>
    <property type="molecule type" value="Genomic_DNA"/>
</dbReference>
<evidence type="ECO:0000313" key="2">
    <source>
        <dbReference type="Proteomes" id="UP000030671"/>
    </source>
</evidence>
<sequence>MPRGASPLTSIPFTGVSTYDHTKTGDDRLIVLRCGFTTFLARSFGDECWKSPLRHTPRTRAVSNVQDRLCIAPVESCSDLPRLPMPNSPRSRPATC</sequence>
<dbReference type="AlphaFoldDB" id="W4JZG7"/>
<name>W4JZG7_HETIT</name>
<reference evidence="1 2" key="1">
    <citation type="journal article" date="2012" name="New Phytol.">
        <title>Insight into trade-off between wood decay and parasitism from the genome of a fungal forest pathogen.</title>
        <authorList>
            <person name="Olson A."/>
            <person name="Aerts A."/>
            <person name="Asiegbu F."/>
            <person name="Belbahri L."/>
            <person name="Bouzid O."/>
            <person name="Broberg A."/>
            <person name="Canback B."/>
            <person name="Coutinho P.M."/>
            <person name="Cullen D."/>
            <person name="Dalman K."/>
            <person name="Deflorio G."/>
            <person name="van Diepen L.T."/>
            <person name="Dunand C."/>
            <person name="Duplessis S."/>
            <person name="Durling M."/>
            <person name="Gonthier P."/>
            <person name="Grimwood J."/>
            <person name="Fossdal C.G."/>
            <person name="Hansson D."/>
            <person name="Henrissat B."/>
            <person name="Hietala A."/>
            <person name="Himmelstrand K."/>
            <person name="Hoffmeister D."/>
            <person name="Hogberg N."/>
            <person name="James T.Y."/>
            <person name="Karlsson M."/>
            <person name="Kohler A."/>
            <person name="Kues U."/>
            <person name="Lee Y.H."/>
            <person name="Lin Y.C."/>
            <person name="Lind M."/>
            <person name="Lindquist E."/>
            <person name="Lombard V."/>
            <person name="Lucas S."/>
            <person name="Lunden K."/>
            <person name="Morin E."/>
            <person name="Murat C."/>
            <person name="Park J."/>
            <person name="Raffaello T."/>
            <person name="Rouze P."/>
            <person name="Salamov A."/>
            <person name="Schmutz J."/>
            <person name="Solheim H."/>
            <person name="Stahlberg J."/>
            <person name="Velez H."/>
            <person name="de Vries R.P."/>
            <person name="Wiebenga A."/>
            <person name="Woodward S."/>
            <person name="Yakovlev I."/>
            <person name="Garbelotto M."/>
            <person name="Martin F."/>
            <person name="Grigoriev I.V."/>
            <person name="Stenlid J."/>
        </authorList>
    </citation>
    <scope>NUCLEOTIDE SEQUENCE [LARGE SCALE GENOMIC DNA]</scope>
    <source>
        <strain evidence="1 2">TC 32-1</strain>
    </source>
</reference>
<dbReference type="InParanoid" id="W4JZG7"/>
<gene>
    <name evidence="1" type="ORF">HETIRDRAFT_324735</name>
</gene>
<dbReference type="Proteomes" id="UP000030671">
    <property type="component" value="Unassembled WGS sequence"/>
</dbReference>